<dbReference type="AlphaFoldDB" id="A0A0C2JDS9"/>
<dbReference type="Proteomes" id="UP000031668">
    <property type="component" value="Unassembled WGS sequence"/>
</dbReference>
<gene>
    <name evidence="1" type="ORF">RF11_07673</name>
</gene>
<evidence type="ECO:0008006" key="3">
    <source>
        <dbReference type="Google" id="ProtNLM"/>
    </source>
</evidence>
<protein>
    <recommendedName>
        <fullName evidence="3">Reverse transcriptase domain-containing protein</fullName>
    </recommendedName>
</protein>
<organism evidence="1 2">
    <name type="scientific">Thelohanellus kitauei</name>
    <name type="common">Myxosporean</name>
    <dbReference type="NCBI Taxonomy" id="669202"/>
    <lineage>
        <taxon>Eukaryota</taxon>
        <taxon>Metazoa</taxon>
        <taxon>Cnidaria</taxon>
        <taxon>Myxozoa</taxon>
        <taxon>Myxosporea</taxon>
        <taxon>Bivalvulida</taxon>
        <taxon>Platysporina</taxon>
        <taxon>Myxobolidae</taxon>
        <taxon>Thelohanellus</taxon>
    </lineage>
</organism>
<name>A0A0C2JDS9_THEKT</name>
<dbReference type="PANTHER" id="PTHR24559:SF444">
    <property type="entry name" value="REVERSE TRANSCRIPTASE DOMAIN-CONTAINING PROTEIN"/>
    <property type="match status" value="1"/>
</dbReference>
<dbReference type="InterPro" id="IPR043128">
    <property type="entry name" value="Rev_trsase/Diguanyl_cyclase"/>
</dbReference>
<dbReference type="SUPFAM" id="SSF56672">
    <property type="entry name" value="DNA/RNA polymerases"/>
    <property type="match status" value="1"/>
</dbReference>
<dbReference type="Gene3D" id="3.10.10.10">
    <property type="entry name" value="HIV Type 1 Reverse Transcriptase, subunit A, domain 1"/>
    <property type="match status" value="1"/>
</dbReference>
<sequence length="402" mass="46524">MVKKFSDNQEFCDHIEKLQIKAMAKRTQSSYKKKLAETKSTKIAYFEAKVPKDVIYDSFMETQRLPNETMADFVSQCHSLIKRSKPNCDILHSLPNNIESVMAAFKVDALKTFTTRCQAKITMLLLLSNAWILQKEALGFGIFGVSEPLPNEERILLKMWLIQAHDTRIQRERDMQELKCPDPYNPDIKNNFVSSYSSSVDRMNPFIDITILSSNKIVQTLVNTGTCVSIIKKKSVLENHILVARQSKLSEKRQLYFSLNGLTYNWNFVVLDNWNFHCIIEFDFIRDNHIIIDQNSNKMLLPNGQYRPYKIPNVQQCIMESLIKDLLTDNIIRESSSLWYSPALLKQKKDGSNRIDQYSLPLIEELVDRLAGSKVFSIPDLISGFWQWAMNESHNEKTAFCP</sequence>
<accession>A0A0C2JDS9</accession>
<reference evidence="1 2" key="1">
    <citation type="journal article" date="2014" name="Genome Biol. Evol.">
        <title>The genome of the myxosporean Thelohanellus kitauei shows adaptations to nutrient acquisition within its fish host.</title>
        <authorList>
            <person name="Yang Y."/>
            <person name="Xiong J."/>
            <person name="Zhou Z."/>
            <person name="Huo F."/>
            <person name="Miao W."/>
            <person name="Ran C."/>
            <person name="Liu Y."/>
            <person name="Zhang J."/>
            <person name="Feng J."/>
            <person name="Wang M."/>
            <person name="Wang M."/>
            <person name="Wang L."/>
            <person name="Yao B."/>
        </authorList>
    </citation>
    <scope>NUCLEOTIDE SEQUENCE [LARGE SCALE GENOMIC DNA]</scope>
    <source>
        <strain evidence="1">Wuqing</strain>
    </source>
</reference>
<dbReference type="EMBL" id="JWZT01003221">
    <property type="protein sequence ID" value="KII67363.1"/>
    <property type="molecule type" value="Genomic_DNA"/>
</dbReference>
<keyword evidence="2" id="KW-1185">Reference proteome</keyword>
<dbReference type="PANTHER" id="PTHR24559">
    <property type="entry name" value="TRANSPOSON TY3-I GAG-POL POLYPROTEIN"/>
    <property type="match status" value="1"/>
</dbReference>
<dbReference type="InterPro" id="IPR043502">
    <property type="entry name" value="DNA/RNA_pol_sf"/>
</dbReference>
<dbReference type="InterPro" id="IPR053134">
    <property type="entry name" value="RNA-dir_DNA_polymerase"/>
</dbReference>
<dbReference type="OrthoDB" id="9632826at2759"/>
<proteinExistence type="predicted"/>
<comment type="caution">
    <text evidence="1">The sequence shown here is derived from an EMBL/GenBank/DDBJ whole genome shotgun (WGS) entry which is preliminary data.</text>
</comment>
<dbReference type="Gene3D" id="3.30.70.270">
    <property type="match status" value="1"/>
</dbReference>
<evidence type="ECO:0000313" key="2">
    <source>
        <dbReference type="Proteomes" id="UP000031668"/>
    </source>
</evidence>
<evidence type="ECO:0000313" key="1">
    <source>
        <dbReference type="EMBL" id="KII67363.1"/>
    </source>
</evidence>